<comment type="caution">
    <text evidence="10">The sequence shown here is derived from an EMBL/GenBank/DDBJ whole genome shotgun (WGS) entry which is preliminary data.</text>
</comment>
<reference evidence="10 11" key="1">
    <citation type="submission" date="2018-04" db="EMBL/GenBank/DDBJ databases">
        <title>Massilia violaceinigra sp. nov., a novel purple-pigmented bacterium isolated from Tianshan glacier, Xinjiang, China.</title>
        <authorList>
            <person name="Wang H."/>
        </authorList>
    </citation>
    <scope>NUCLEOTIDE SEQUENCE [LARGE SCALE GENOMIC DNA]</scope>
    <source>
        <strain evidence="10 11">B448-2</strain>
    </source>
</reference>
<name>A0A2U2H9S2_9BURK</name>
<evidence type="ECO:0000256" key="3">
    <source>
        <dbReference type="ARBA" id="ARBA00006534"/>
    </source>
</evidence>
<feature type="signal peptide" evidence="9">
    <location>
        <begin position="1"/>
        <end position="26"/>
    </location>
</feature>
<dbReference type="PANTHER" id="PTHR36175:SF1">
    <property type="entry name" value="CYANOPHYCINASE"/>
    <property type="match status" value="1"/>
</dbReference>
<evidence type="ECO:0000256" key="9">
    <source>
        <dbReference type="SAM" id="SignalP"/>
    </source>
</evidence>
<protein>
    <recommendedName>
        <fullName evidence="5">Cyanophycinase</fullName>
        <ecNumber evidence="4">3.4.15.6</ecNumber>
    </recommendedName>
</protein>
<dbReference type="CDD" id="cd03145">
    <property type="entry name" value="GAT1_cyanophycinase"/>
    <property type="match status" value="1"/>
</dbReference>
<dbReference type="InterPro" id="IPR029062">
    <property type="entry name" value="Class_I_gatase-like"/>
</dbReference>
<proteinExistence type="inferred from homology"/>
<dbReference type="OrthoDB" id="9799980at2"/>
<gene>
    <name evidence="10" type="ORF">C7C56_027060</name>
</gene>
<evidence type="ECO:0000256" key="2">
    <source>
        <dbReference type="ARBA" id="ARBA00002039"/>
    </source>
</evidence>
<evidence type="ECO:0000313" key="10">
    <source>
        <dbReference type="EMBL" id="PWF39394.1"/>
    </source>
</evidence>
<dbReference type="PANTHER" id="PTHR36175">
    <property type="entry name" value="CYANOPHYCINASE"/>
    <property type="match status" value="1"/>
</dbReference>
<dbReference type="EMBL" id="PXWF02000341">
    <property type="protein sequence ID" value="PWF39394.1"/>
    <property type="molecule type" value="Genomic_DNA"/>
</dbReference>
<dbReference type="RefSeq" id="WP_106760439.1">
    <property type="nucleotide sequence ID" value="NZ_PXWF02000341.1"/>
</dbReference>
<feature type="chain" id="PRO_5015482451" description="Cyanophycinase" evidence="9">
    <location>
        <begin position="27"/>
        <end position="424"/>
    </location>
</feature>
<dbReference type="NCBIfam" id="TIGR02069">
    <property type="entry name" value="cyanophycinase"/>
    <property type="match status" value="1"/>
</dbReference>
<keyword evidence="8" id="KW-0720">Serine protease</keyword>
<dbReference type="GO" id="GO:0006508">
    <property type="term" value="P:proteolysis"/>
    <property type="evidence" value="ECO:0007669"/>
    <property type="project" value="UniProtKB-KW"/>
</dbReference>
<evidence type="ECO:0000256" key="4">
    <source>
        <dbReference type="ARBA" id="ARBA00013115"/>
    </source>
</evidence>
<organism evidence="10 11">
    <name type="scientific">Massilia glaciei</name>
    <dbReference type="NCBI Taxonomy" id="1524097"/>
    <lineage>
        <taxon>Bacteria</taxon>
        <taxon>Pseudomonadati</taxon>
        <taxon>Pseudomonadota</taxon>
        <taxon>Betaproteobacteria</taxon>
        <taxon>Burkholderiales</taxon>
        <taxon>Oxalobacteraceae</taxon>
        <taxon>Telluria group</taxon>
        <taxon>Massilia</taxon>
    </lineage>
</organism>
<comment type="function">
    <text evidence="2">Exopeptidase that catalyzes the hydrolytic cleavage of multi-L-arginyl-poly-L-aspartic acid (cyanophycin; a water-insoluble reserve polymer) into aspartate-arginine dipeptides.</text>
</comment>
<evidence type="ECO:0000256" key="7">
    <source>
        <dbReference type="ARBA" id="ARBA00022801"/>
    </source>
</evidence>
<dbReference type="InterPro" id="IPR011811">
    <property type="entry name" value="Peptidase_S51_cyanophycinase"/>
</dbReference>
<keyword evidence="9" id="KW-0732">Signal</keyword>
<dbReference type="Proteomes" id="UP000241421">
    <property type="component" value="Unassembled WGS sequence"/>
</dbReference>
<evidence type="ECO:0000256" key="1">
    <source>
        <dbReference type="ARBA" id="ARBA00001092"/>
    </source>
</evidence>
<keyword evidence="7" id="KW-0378">Hydrolase</keyword>
<keyword evidence="6" id="KW-0645">Protease</keyword>
<evidence type="ECO:0000256" key="8">
    <source>
        <dbReference type="ARBA" id="ARBA00022825"/>
    </source>
</evidence>
<dbReference type="GO" id="GO:0008241">
    <property type="term" value="F:peptidyl-dipeptidase activity"/>
    <property type="evidence" value="ECO:0007669"/>
    <property type="project" value="UniProtKB-EC"/>
</dbReference>
<dbReference type="EC" id="3.4.15.6" evidence="4"/>
<dbReference type="Gene3D" id="3.40.50.880">
    <property type="match status" value="1"/>
</dbReference>
<dbReference type="SUPFAM" id="SSF52317">
    <property type="entry name" value="Class I glutamine amidotransferase-like"/>
    <property type="match status" value="1"/>
</dbReference>
<comment type="catalytic activity">
    <reaction evidence="1">
        <text>[L-4-(L-arginin-2-N-yl)aspartate](n) + H2O = [L-4-(L-arginin-2-N-yl)aspartate](n-1) + L-4-(L-arginin-2-N-yl)aspartate</text>
        <dbReference type="Rhea" id="RHEA:12845"/>
        <dbReference type="Rhea" id="RHEA-COMP:13728"/>
        <dbReference type="Rhea" id="RHEA-COMP:13734"/>
        <dbReference type="ChEBI" id="CHEBI:15377"/>
        <dbReference type="ChEBI" id="CHEBI:137986"/>
        <dbReference type="ChEBI" id="CHEBI:137991"/>
        <dbReference type="EC" id="3.4.15.6"/>
    </reaction>
</comment>
<accession>A0A2U2H9S2</accession>
<evidence type="ECO:0000256" key="6">
    <source>
        <dbReference type="ARBA" id="ARBA00022670"/>
    </source>
</evidence>
<sequence>MFNILCRSCIALALALAAGLSGQALAAAPAKDGQTKAARAGAGQIKGSLVIIGGSLRTANAPVWERIVALAGGRGARIAVFPSAANLPDRAGKLDVERLRAYGADAFLAPVSVKLAGTDYRELADDADIARQVREAGGAYFVGGDQARITQALRRPDGSNTLVLDALWDMYRRGGVIAGTSAGAAIMSSSMFNEAKPVLDTLKLGVNDGRALAPGLGFIGEHVFVDQHLLVRGRFARMLPAMLHKGYKLGLGIDENTAMIVGPDREVEVLGYAGALLIELGSATVDRFHPGFNMSNARMSYLDNGDRYNLATGVFTPSADKVAGGKIDRAKPYYRESLFSADILGHTTVAQLMKKLVDSDQSEAVGIAFGGPKDVRPEQGFEFRFTMVPESVGYNSAVTDGVSVFKLRMDIRPIEIRQPVYQYK</sequence>
<evidence type="ECO:0000256" key="5">
    <source>
        <dbReference type="ARBA" id="ARBA00015719"/>
    </source>
</evidence>
<dbReference type="InterPro" id="IPR005320">
    <property type="entry name" value="Peptidase_S51"/>
</dbReference>
<keyword evidence="11" id="KW-1185">Reference proteome</keyword>
<comment type="similarity">
    <text evidence="3">Belongs to the peptidase S51 family.</text>
</comment>
<dbReference type="Pfam" id="PF03575">
    <property type="entry name" value="Peptidase_S51"/>
    <property type="match status" value="1"/>
</dbReference>
<dbReference type="AlphaFoldDB" id="A0A2U2H9S2"/>
<dbReference type="GO" id="GO:0008236">
    <property type="term" value="F:serine-type peptidase activity"/>
    <property type="evidence" value="ECO:0007669"/>
    <property type="project" value="UniProtKB-KW"/>
</dbReference>
<evidence type="ECO:0000313" key="11">
    <source>
        <dbReference type="Proteomes" id="UP000241421"/>
    </source>
</evidence>